<dbReference type="AlphaFoldDB" id="A0A8B9YEF5"/>
<reference evidence="4" key="3">
    <citation type="submission" date="2025-09" db="UniProtKB">
        <authorList>
            <consortium name="Ensembl"/>
        </authorList>
    </citation>
    <scope>IDENTIFICATION</scope>
</reference>
<feature type="compositionally biased region" description="Basic and acidic residues" evidence="3">
    <location>
        <begin position="286"/>
        <end position="295"/>
    </location>
</feature>
<proteinExistence type="inferred from homology"/>
<evidence type="ECO:0000313" key="5">
    <source>
        <dbReference type="Proteomes" id="UP000694520"/>
    </source>
</evidence>
<dbReference type="InterPro" id="IPR036291">
    <property type="entry name" value="NAD(P)-bd_dom_sf"/>
</dbReference>
<keyword evidence="2" id="KW-0560">Oxidoreductase</keyword>
<dbReference type="Gene3D" id="3.40.50.720">
    <property type="entry name" value="NAD(P)-binding Rossmann-like Domain"/>
    <property type="match status" value="1"/>
</dbReference>
<comment type="similarity">
    <text evidence="1">Belongs to the short-chain dehydrogenases/reductases (SDR) family.</text>
</comment>
<accession>A0A8B9YEF5</accession>
<feature type="compositionally biased region" description="Acidic residues" evidence="3">
    <location>
        <begin position="235"/>
        <end position="245"/>
    </location>
</feature>
<dbReference type="GeneTree" id="ENSGT00940000155599"/>
<keyword evidence="5" id="KW-1185">Reference proteome</keyword>
<reference evidence="4" key="2">
    <citation type="submission" date="2025-08" db="UniProtKB">
        <authorList>
            <consortium name="Ensembl"/>
        </authorList>
    </citation>
    <scope>IDENTIFICATION</scope>
</reference>
<dbReference type="PANTHER" id="PTHR43157">
    <property type="entry name" value="PHOSPHATIDYLINOSITOL-GLYCAN BIOSYNTHESIS CLASS F PROTEIN-RELATED"/>
    <property type="match status" value="1"/>
</dbReference>
<dbReference type="GO" id="GO:0016491">
    <property type="term" value="F:oxidoreductase activity"/>
    <property type="evidence" value="ECO:0007669"/>
    <property type="project" value="UniProtKB-KW"/>
</dbReference>
<reference evidence="4" key="1">
    <citation type="submission" date="2019-05" db="EMBL/GenBank/DDBJ databases">
        <authorList>
            <person name="Zhang S."/>
            <person name="Liu J."/>
        </authorList>
    </citation>
    <scope>NUCLEOTIDE SEQUENCE [LARGE SCALE GENOMIC DNA]</scope>
</reference>
<name>A0A8B9YEF5_BOSMU</name>
<gene>
    <name evidence="4" type="primary">DHRS13</name>
</gene>
<evidence type="ECO:0000313" key="4">
    <source>
        <dbReference type="Ensembl" id="ENSBGRP00000035669.1"/>
    </source>
</evidence>
<sequence length="295" mass="32251">MEALLLGVGLLLGAYVLVYYNLVKAPPCRGLASLRGRTAVVTGISSCGRTREPFNLLLRVNHIGPFLLTHLLLPRLKTGTSRVVVVSSAAHRRGRLDFTRLDHPVVGWRQELRAYANSKLANVLFARELATQLEGTGVTCYAAHPGPVNSELFLRHVPGWLRPLLRPLAWLVLRAPRGGAQTPLYCALQEGIEPLSGRYFANCHVEEVPPAARDDRAAHRLWEASRKLAGLGPGEDAESDEDSQPEDPGTPSSPSSPHPEEPTVSEFYPSPQSSTDRSTVTRRIPVKAELEPQAC</sequence>
<protein>
    <submittedName>
        <fullName evidence="4">Dehydrogenase/reductase 13</fullName>
    </submittedName>
</protein>
<evidence type="ECO:0000256" key="1">
    <source>
        <dbReference type="ARBA" id="ARBA00006484"/>
    </source>
</evidence>
<evidence type="ECO:0000256" key="3">
    <source>
        <dbReference type="SAM" id="MobiDB-lite"/>
    </source>
</evidence>
<feature type="region of interest" description="Disordered" evidence="3">
    <location>
        <begin position="228"/>
        <end position="295"/>
    </location>
</feature>
<dbReference type="Ensembl" id="ENSBGRT00000041257.1">
    <property type="protein sequence ID" value="ENSBGRP00000035669.1"/>
    <property type="gene ID" value="ENSBGRG00000022279.1"/>
</dbReference>
<feature type="compositionally biased region" description="Low complexity" evidence="3">
    <location>
        <begin position="246"/>
        <end position="255"/>
    </location>
</feature>
<dbReference type="PANTHER" id="PTHR43157:SF44">
    <property type="entry name" value="DEHYDROGENASE_REDUCTASE SDR FAMILY MEMBER 13"/>
    <property type="match status" value="1"/>
</dbReference>
<dbReference type="Proteomes" id="UP000694520">
    <property type="component" value="Chromosome 19"/>
</dbReference>
<dbReference type="SUPFAM" id="SSF51735">
    <property type="entry name" value="NAD(P)-binding Rossmann-fold domains"/>
    <property type="match status" value="1"/>
</dbReference>
<organism evidence="4 5">
    <name type="scientific">Bos mutus grunniens</name>
    <name type="common">Wild yak</name>
    <name type="synonym">Bos grunniens</name>
    <dbReference type="NCBI Taxonomy" id="30521"/>
    <lineage>
        <taxon>Eukaryota</taxon>
        <taxon>Metazoa</taxon>
        <taxon>Chordata</taxon>
        <taxon>Craniata</taxon>
        <taxon>Vertebrata</taxon>
        <taxon>Euteleostomi</taxon>
        <taxon>Mammalia</taxon>
        <taxon>Eutheria</taxon>
        <taxon>Laurasiatheria</taxon>
        <taxon>Artiodactyla</taxon>
        <taxon>Ruminantia</taxon>
        <taxon>Pecora</taxon>
        <taxon>Bovidae</taxon>
        <taxon>Bovinae</taxon>
        <taxon>Bos</taxon>
    </lineage>
</organism>
<evidence type="ECO:0000256" key="2">
    <source>
        <dbReference type="ARBA" id="ARBA00023002"/>
    </source>
</evidence>